<dbReference type="Pfam" id="PF13487">
    <property type="entry name" value="HD_5"/>
    <property type="match status" value="1"/>
</dbReference>
<gene>
    <name evidence="5" type="ORF">XD66_0588</name>
</gene>
<reference evidence="6" key="1">
    <citation type="journal article" date="2015" name="MBio">
        <title>Genome-Resolved Metagenomic Analysis Reveals Roles for Candidate Phyla and Other Microbial Community Members in Biogeochemical Transformations in Oil Reservoirs.</title>
        <authorList>
            <person name="Hu P."/>
            <person name="Tom L."/>
            <person name="Singh A."/>
            <person name="Thomas B.C."/>
            <person name="Baker B.J."/>
            <person name="Piceno Y.M."/>
            <person name="Andersen G.L."/>
            <person name="Banfield J.F."/>
        </authorList>
    </citation>
    <scope>NUCLEOTIDE SEQUENCE [LARGE SCALE GENOMIC DNA]</scope>
</reference>
<dbReference type="CDD" id="cd00077">
    <property type="entry name" value="HDc"/>
    <property type="match status" value="1"/>
</dbReference>
<dbReference type="InterPro" id="IPR003607">
    <property type="entry name" value="HD/PDEase_dom"/>
</dbReference>
<evidence type="ECO:0000313" key="5">
    <source>
        <dbReference type="EMBL" id="KUK36710.1"/>
    </source>
</evidence>
<dbReference type="SMART" id="SM00471">
    <property type="entry name" value="HDc"/>
    <property type="match status" value="1"/>
</dbReference>
<feature type="transmembrane region" description="Helical" evidence="2">
    <location>
        <begin position="64"/>
        <end position="83"/>
    </location>
</feature>
<evidence type="ECO:0000313" key="6">
    <source>
        <dbReference type="Proteomes" id="UP000053326"/>
    </source>
</evidence>
<dbReference type="InterPro" id="IPR006675">
    <property type="entry name" value="HDIG_dom"/>
</dbReference>
<keyword evidence="2" id="KW-0472">Membrane</keyword>
<keyword evidence="2" id="KW-1133">Transmembrane helix</keyword>
<dbReference type="PROSITE" id="PS51832">
    <property type="entry name" value="HD_GYP"/>
    <property type="match status" value="1"/>
</dbReference>
<proteinExistence type="predicted"/>
<dbReference type="NCBIfam" id="TIGR00277">
    <property type="entry name" value="HDIG"/>
    <property type="match status" value="1"/>
</dbReference>
<name>A0A101FGN0_9THEO</name>
<feature type="domain" description="HD" evidence="3">
    <location>
        <begin position="128"/>
        <end position="250"/>
    </location>
</feature>
<dbReference type="AlphaFoldDB" id="A0A101FGN0"/>
<dbReference type="PANTHER" id="PTHR45228:SF4">
    <property type="entry name" value="LIPOPROTEIN"/>
    <property type="match status" value="1"/>
</dbReference>
<dbReference type="Proteomes" id="UP000053326">
    <property type="component" value="Unassembled WGS sequence"/>
</dbReference>
<accession>A0A101FGN0</accession>
<sequence length="318" mass="35794">MPAPFFKFDFEPKQRQTFIFFALVVTVIALSMYLTVKICEQAAGGGVFDSAASLLEYGTLAGKYLLFFLVLGWMVYTSCLFAYRYRVLRKEYRELENSLDETKQEVNRLFSSALNTLAAAVQARDEGSLNHLKRVASYSFALGRRIGMSSEELSDVYCAALLHDLGKIGISDSILKKPAKLSLEEFAEVRRHPEIGTRILEKFVVSKRVTSIIRHHHEFYDGTGYPGGLAKSEIPLGARIIAITDAYDAMTSDRPYRSALSHEEAVAELIRCAGSQFDPRLVMHFLDVLEEERKDGLQPADVSAFLPSQYQQLFSLIF</sequence>
<keyword evidence="1" id="KW-0175">Coiled coil</keyword>
<dbReference type="Gene3D" id="1.10.3210.10">
    <property type="entry name" value="Hypothetical protein af1432"/>
    <property type="match status" value="1"/>
</dbReference>
<dbReference type="InterPro" id="IPR037522">
    <property type="entry name" value="HD_GYP_dom"/>
</dbReference>
<dbReference type="EMBL" id="LGFO01000053">
    <property type="protein sequence ID" value="KUK36710.1"/>
    <property type="molecule type" value="Genomic_DNA"/>
</dbReference>
<evidence type="ECO:0000256" key="1">
    <source>
        <dbReference type="SAM" id="Coils"/>
    </source>
</evidence>
<dbReference type="SUPFAM" id="SSF109604">
    <property type="entry name" value="HD-domain/PDEase-like"/>
    <property type="match status" value="1"/>
</dbReference>
<comment type="caution">
    <text evidence="5">The sequence shown here is derived from an EMBL/GenBank/DDBJ whole genome shotgun (WGS) entry which is preliminary data.</text>
</comment>
<dbReference type="InterPro" id="IPR006674">
    <property type="entry name" value="HD_domain"/>
</dbReference>
<evidence type="ECO:0000259" key="4">
    <source>
        <dbReference type="PROSITE" id="PS51832"/>
    </source>
</evidence>
<feature type="transmembrane region" description="Helical" evidence="2">
    <location>
        <begin position="17"/>
        <end position="36"/>
    </location>
</feature>
<organism evidence="5 6">
    <name type="scientific">Thermacetogenium phaeum</name>
    <dbReference type="NCBI Taxonomy" id="85874"/>
    <lineage>
        <taxon>Bacteria</taxon>
        <taxon>Bacillati</taxon>
        <taxon>Bacillota</taxon>
        <taxon>Clostridia</taxon>
        <taxon>Thermoanaerobacterales</taxon>
        <taxon>Thermoanaerobacteraceae</taxon>
        <taxon>Thermacetogenium</taxon>
    </lineage>
</organism>
<dbReference type="InterPro" id="IPR052020">
    <property type="entry name" value="Cyclic_di-GMP/3'3'-cGAMP_PDE"/>
</dbReference>
<keyword evidence="2" id="KW-0812">Transmembrane</keyword>
<evidence type="ECO:0000259" key="3">
    <source>
        <dbReference type="PROSITE" id="PS51831"/>
    </source>
</evidence>
<feature type="domain" description="HD-GYP" evidence="4">
    <location>
        <begin position="106"/>
        <end position="301"/>
    </location>
</feature>
<dbReference type="PANTHER" id="PTHR45228">
    <property type="entry name" value="CYCLIC DI-GMP PHOSPHODIESTERASE TM_0186-RELATED"/>
    <property type="match status" value="1"/>
</dbReference>
<dbReference type="PROSITE" id="PS51831">
    <property type="entry name" value="HD"/>
    <property type="match status" value="1"/>
</dbReference>
<evidence type="ECO:0000256" key="2">
    <source>
        <dbReference type="SAM" id="Phobius"/>
    </source>
</evidence>
<feature type="coiled-coil region" evidence="1">
    <location>
        <begin position="85"/>
        <end position="112"/>
    </location>
</feature>
<protein>
    <submittedName>
        <fullName evidence="5">Response regulator RpfG</fullName>
    </submittedName>
</protein>